<organism evidence="1">
    <name type="scientific">Arundo donax</name>
    <name type="common">Giant reed</name>
    <name type="synonym">Donax arundinaceus</name>
    <dbReference type="NCBI Taxonomy" id="35708"/>
    <lineage>
        <taxon>Eukaryota</taxon>
        <taxon>Viridiplantae</taxon>
        <taxon>Streptophyta</taxon>
        <taxon>Embryophyta</taxon>
        <taxon>Tracheophyta</taxon>
        <taxon>Spermatophyta</taxon>
        <taxon>Magnoliopsida</taxon>
        <taxon>Liliopsida</taxon>
        <taxon>Poales</taxon>
        <taxon>Poaceae</taxon>
        <taxon>PACMAD clade</taxon>
        <taxon>Arundinoideae</taxon>
        <taxon>Arundineae</taxon>
        <taxon>Arundo</taxon>
    </lineage>
</organism>
<evidence type="ECO:0000313" key="1">
    <source>
        <dbReference type="EMBL" id="JAD74095.1"/>
    </source>
</evidence>
<reference evidence="1" key="2">
    <citation type="journal article" date="2015" name="Data Brief">
        <title>Shoot transcriptome of the giant reed, Arundo donax.</title>
        <authorList>
            <person name="Barrero R.A."/>
            <person name="Guerrero F.D."/>
            <person name="Moolhuijzen P."/>
            <person name="Goolsby J.A."/>
            <person name="Tidwell J."/>
            <person name="Bellgard S.E."/>
            <person name="Bellgard M.I."/>
        </authorList>
    </citation>
    <scope>NUCLEOTIDE SEQUENCE</scope>
    <source>
        <tissue evidence="1">Shoot tissue taken approximately 20 cm above the soil surface</tissue>
    </source>
</reference>
<accession>A0A0A9CL73</accession>
<dbReference type="EMBL" id="GBRH01223800">
    <property type="protein sequence ID" value="JAD74095.1"/>
    <property type="molecule type" value="Transcribed_RNA"/>
</dbReference>
<reference evidence="1" key="1">
    <citation type="submission" date="2014-09" db="EMBL/GenBank/DDBJ databases">
        <authorList>
            <person name="Magalhaes I.L.F."/>
            <person name="Oliveira U."/>
            <person name="Santos F.R."/>
            <person name="Vidigal T.H.D.A."/>
            <person name="Brescovit A.D."/>
            <person name="Santos A.J."/>
        </authorList>
    </citation>
    <scope>NUCLEOTIDE SEQUENCE</scope>
    <source>
        <tissue evidence="1">Shoot tissue taken approximately 20 cm above the soil surface</tissue>
    </source>
</reference>
<name>A0A0A9CL73_ARUDO</name>
<proteinExistence type="predicted"/>
<protein>
    <submittedName>
        <fullName evidence="1">Uncharacterized protein</fullName>
    </submittedName>
</protein>
<sequence length="15" mass="1776">MQTWPIFSIDPISLK</sequence>